<evidence type="ECO:0000313" key="2">
    <source>
        <dbReference type="EMBL" id="GBG91521.1"/>
    </source>
</evidence>
<dbReference type="InterPro" id="IPR012334">
    <property type="entry name" value="Pectin_lyas_fold"/>
</dbReference>
<keyword evidence="1" id="KW-0732">Signal</keyword>
<evidence type="ECO:0008006" key="4">
    <source>
        <dbReference type="Google" id="ProtNLM"/>
    </source>
</evidence>
<keyword evidence="3" id="KW-1185">Reference proteome</keyword>
<dbReference type="Proteomes" id="UP000265515">
    <property type="component" value="Unassembled WGS sequence"/>
</dbReference>
<name>A0A388MAB6_CHABU</name>
<proteinExistence type="predicted"/>
<dbReference type="InterPro" id="IPR011050">
    <property type="entry name" value="Pectin_lyase_fold/virulence"/>
</dbReference>
<accession>A0A388MAB6</accession>
<protein>
    <recommendedName>
        <fullName evidence="4">Right handed beta helix domain-containing protein</fullName>
    </recommendedName>
</protein>
<reference evidence="2 3" key="1">
    <citation type="journal article" date="2018" name="Cell">
        <title>The Chara Genome: Secondary Complexity and Implications for Plant Terrestrialization.</title>
        <authorList>
            <person name="Nishiyama T."/>
            <person name="Sakayama H."/>
            <person name="Vries J.D."/>
            <person name="Buschmann H."/>
            <person name="Saint-Marcoux D."/>
            <person name="Ullrich K.K."/>
            <person name="Haas F.B."/>
            <person name="Vanderstraeten L."/>
            <person name="Becker D."/>
            <person name="Lang D."/>
            <person name="Vosolsobe S."/>
            <person name="Rombauts S."/>
            <person name="Wilhelmsson P.K.I."/>
            <person name="Janitza P."/>
            <person name="Kern R."/>
            <person name="Heyl A."/>
            <person name="Rumpler F."/>
            <person name="Villalobos L.I.A.C."/>
            <person name="Clay J.M."/>
            <person name="Skokan R."/>
            <person name="Toyoda A."/>
            <person name="Suzuki Y."/>
            <person name="Kagoshima H."/>
            <person name="Schijlen E."/>
            <person name="Tajeshwar N."/>
            <person name="Catarino B."/>
            <person name="Hetherington A.J."/>
            <person name="Saltykova A."/>
            <person name="Bonnot C."/>
            <person name="Breuninger H."/>
            <person name="Symeonidi A."/>
            <person name="Radhakrishnan G.V."/>
            <person name="Van Nieuwerburgh F."/>
            <person name="Deforce D."/>
            <person name="Chang C."/>
            <person name="Karol K.G."/>
            <person name="Hedrich R."/>
            <person name="Ulvskov P."/>
            <person name="Glockner G."/>
            <person name="Delwiche C.F."/>
            <person name="Petrasek J."/>
            <person name="Van de Peer Y."/>
            <person name="Friml J."/>
            <person name="Beilby M."/>
            <person name="Dolan L."/>
            <person name="Kohara Y."/>
            <person name="Sugano S."/>
            <person name="Fujiyama A."/>
            <person name="Delaux P.-M."/>
            <person name="Quint M."/>
            <person name="TheiBen G."/>
            <person name="Hagemann M."/>
            <person name="Harholt J."/>
            <person name="Dunand C."/>
            <person name="Zachgo S."/>
            <person name="Langdale J."/>
            <person name="Maumus F."/>
            <person name="Straeten D.V.D."/>
            <person name="Gould S.B."/>
            <person name="Rensing S.A."/>
        </authorList>
    </citation>
    <scope>NUCLEOTIDE SEQUENCE [LARGE SCALE GENOMIC DNA]</scope>
    <source>
        <strain evidence="2 3">S276</strain>
    </source>
</reference>
<dbReference type="AlphaFoldDB" id="A0A388MAB6"/>
<dbReference type="Gene3D" id="2.160.20.10">
    <property type="entry name" value="Single-stranded right-handed beta-helix, Pectin lyase-like"/>
    <property type="match status" value="1"/>
</dbReference>
<dbReference type="SUPFAM" id="SSF51126">
    <property type="entry name" value="Pectin lyase-like"/>
    <property type="match status" value="1"/>
</dbReference>
<dbReference type="EMBL" id="BFEA01000915">
    <property type="protein sequence ID" value="GBG91521.1"/>
    <property type="molecule type" value="Genomic_DNA"/>
</dbReference>
<feature type="signal peptide" evidence="1">
    <location>
        <begin position="1"/>
        <end position="28"/>
    </location>
</feature>
<evidence type="ECO:0000256" key="1">
    <source>
        <dbReference type="SAM" id="SignalP"/>
    </source>
</evidence>
<feature type="chain" id="PRO_5017178815" description="Right handed beta helix domain-containing protein" evidence="1">
    <location>
        <begin position="29"/>
        <end position="334"/>
    </location>
</feature>
<organism evidence="2 3">
    <name type="scientific">Chara braunii</name>
    <name type="common">Braun's stonewort</name>
    <dbReference type="NCBI Taxonomy" id="69332"/>
    <lineage>
        <taxon>Eukaryota</taxon>
        <taxon>Viridiplantae</taxon>
        <taxon>Streptophyta</taxon>
        <taxon>Charophyceae</taxon>
        <taxon>Charales</taxon>
        <taxon>Characeae</taxon>
        <taxon>Chara</taxon>
    </lineage>
</organism>
<comment type="caution">
    <text evidence="2">The sequence shown here is derived from an EMBL/GenBank/DDBJ whole genome shotgun (WGS) entry which is preliminary data.</text>
</comment>
<dbReference type="Gramene" id="GBG91521">
    <property type="protein sequence ID" value="GBG91521"/>
    <property type="gene ID" value="CBR_g52555"/>
</dbReference>
<sequence>MAGEHRTSRRRTACALLVALLLLVFVSSGGYGGGGVKASEGVAAATETRRALAAATPTTPEARLRAALTSRNKTVLRLTSDILLTSDLPPMTCPNLTVVGNCRTRDGRWRPCKIDGGKKFSGFLWANQDGVPRLELVNFHFTNFRRDIASMPGVIVVRNCLVTKSMVDDGQFGAYELTIERSTFTGNNGVLIGGMYVNVHLKGVVFRSNTGGPLISLYRGGVSGERCRFEANRGRAVEVSKGDAMFFSSSFVKNSGGAVKFGFDGTGVFCHCRFAENYVTSSGGRSTVQHVYFGGITDGSGGVQFCKKRPRVGVVLESPDLASYIKDSCNECPK</sequence>
<gene>
    <name evidence="2" type="ORF">CBR_g52555</name>
</gene>
<evidence type="ECO:0000313" key="3">
    <source>
        <dbReference type="Proteomes" id="UP000265515"/>
    </source>
</evidence>